<sequence>MALGVSPGERQSLFVSRGACPASAADQLDWSRPDCARATLYERDNDSIRLAGCYFFEIQNFPVFVTNDPDDPAVTSGSERWPRVHGRVRGREVFIPCSQFCKQ</sequence>
<accession>A0A4C1ZQR6</accession>
<dbReference type="Proteomes" id="UP000299102">
    <property type="component" value="Unassembled WGS sequence"/>
</dbReference>
<evidence type="ECO:0000313" key="1">
    <source>
        <dbReference type="EMBL" id="GBP90108.1"/>
    </source>
</evidence>
<proteinExistence type="predicted"/>
<evidence type="ECO:0000313" key="2">
    <source>
        <dbReference type="Proteomes" id="UP000299102"/>
    </source>
</evidence>
<dbReference type="EMBL" id="BGZK01002058">
    <property type="protein sequence ID" value="GBP90108.1"/>
    <property type="molecule type" value="Genomic_DNA"/>
</dbReference>
<dbReference type="AlphaFoldDB" id="A0A4C1ZQR6"/>
<protein>
    <submittedName>
        <fullName evidence="1">Uncharacterized protein</fullName>
    </submittedName>
</protein>
<keyword evidence="2" id="KW-1185">Reference proteome</keyword>
<organism evidence="1 2">
    <name type="scientific">Eumeta variegata</name>
    <name type="common">Bagworm moth</name>
    <name type="synonym">Eumeta japonica</name>
    <dbReference type="NCBI Taxonomy" id="151549"/>
    <lineage>
        <taxon>Eukaryota</taxon>
        <taxon>Metazoa</taxon>
        <taxon>Ecdysozoa</taxon>
        <taxon>Arthropoda</taxon>
        <taxon>Hexapoda</taxon>
        <taxon>Insecta</taxon>
        <taxon>Pterygota</taxon>
        <taxon>Neoptera</taxon>
        <taxon>Endopterygota</taxon>
        <taxon>Lepidoptera</taxon>
        <taxon>Glossata</taxon>
        <taxon>Ditrysia</taxon>
        <taxon>Tineoidea</taxon>
        <taxon>Psychidae</taxon>
        <taxon>Oiketicinae</taxon>
        <taxon>Eumeta</taxon>
    </lineage>
</organism>
<gene>
    <name evidence="1" type="ORF">EVAR_62459_1</name>
</gene>
<reference evidence="1 2" key="1">
    <citation type="journal article" date="2019" name="Commun. Biol.">
        <title>The bagworm genome reveals a unique fibroin gene that provides high tensile strength.</title>
        <authorList>
            <person name="Kono N."/>
            <person name="Nakamura H."/>
            <person name="Ohtoshi R."/>
            <person name="Tomita M."/>
            <person name="Numata K."/>
            <person name="Arakawa K."/>
        </authorList>
    </citation>
    <scope>NUCLEOTIDE SEQUENCE [LARGE SCALE GENOMIC DNA]</scope>
</reference>
<name>A0A4C1ZQR6_EUMVA</name>
<comment type="caution">
    <text evidence="1">The sequence shown here is derived from an EMBL/GenBank/DDBJ whole genome shotgun (WGS) entry which is preliminary data.</text>
</comment>